<dbReference type="AlphaFoldDB" id="A0A7W6EXD2"/>
<dbReference type="SUPFAM" id="SSF143011">
    <property type="entry name" value="RelE-like"/>
    <property type="match status" value="1"/>
</dbReference>
<proteinExistence type="predicted"/>
<sequence length="93" mass="10612">MIVSIANKETEAIWLGQRSRKLPADIQGRALAKLAMLDAATDLDDLRNPPSNRLHELKHDRAGQHSISINKQWRICFVWNDGNAHDVEITDYH</sequence>
<dbReference type="RefSeq" id="WP_183614239.1">
    <property type="nucleotide sequence ID" value="NZ_JACICY010000007.1"/>
</dbReference>
<dbReference type="Gene3D" id="3.30.2310.20">
    <property type="entry name" value="RelE-like"/>
    <property type="match status" value="1"/>
</dbReference>
<evidence type="ECO:0000313" key="2">
    <source>
        <dbReference type="Proteomes" id="UP000562395"/>
    </source>
</evidence>
<dbReference type="InterPro" id="IPR007711">
    <property type="entry name" value="HigB-1"/>
</dbReference>
<gene>
    <name evidence="1" type="ORF">GGQ88_003027</name>
</gene>
<dbReference type="EMBL" id="JACICY010000007">
    <property type="protein sequence ID" value="MBB3861739.1"/>
    <property type="molecule type" value="Genomic_DNA"/>
</dbReference>
<accession>A0A7W6EXD2</accession>
<organism evidence="1 2">
    <name type="scientific">Novosphingobium hassiacum</name>
    <dbReference type="NCBI Taxonomy" id="173676"/>
    <lineage>
        <taxon>Bacteria</taxon>
        <taxon>Pseudomonadati</taxon>
        <taxon>Pseudomonadota</taxon>
        <taxon>Alphaproteobacteria</taxon>
        <taxon>Sphingomonadales</taxon>
        <taxon>Sphingomonadaceae</taxon>
        <taxon>Novosphingobium</taxon>
    </lineage>
</organism>
<name>A0A7W6EXD2_9SPHN</name>
<comment type="caution">
    <text evidence="1">The sequence shown here is derived from an EMBL/GenBank/DDBJ whole genome shotgun (WGS) entry which is preliminary data.</text>
</comment>
<dbReference type="InterPro" id="IPR035093">
    <property type="entry name" value="RelE/ParE_toxin_dom_sf"/>
</dbReference>
<reference evidence="1 2" key="1">
    <citation type="submission" date="2020-08" db="EMBL/GenBank/DDBJ databases">
        <title>Genomic Encyclopedia of Type Strains, Phase IV (KMG-IV): sequencing the most valuable type-strain genomes for metagenomic binning, comparative biology and taxonomic classification.</title>
        <authorList>
            <person name="Goeker M."/>
        </authorList>
    </citation>
    <scope>NUCLEOTIDE SEQUENCE [LARGE SCALE GENOMIC DNA]</scope>
    <source>
        <strain evidence="1 2">DSM 14552</strain>
    </source>
</reference>
<keyword evidence="2" id="KW-1185">Reference proteome</keyword>
<dbReference type="Pfam" id="PF05015">
    <property type="entry name" value="HigB-like_toxin"/>
    <property type="match status" value="1"/>
</dbReference>
<evidence type="ECO:0000313" key="1">
    <source>
        <dbReference type="EMBL" id="MBB3861739.1"/>
    </source>
</evidence>
<dbReference type="PANTHER" id="PTHR40266:SF2">
    <property type="entry name" value="TOXIN HIGB-1"/>
    <property type="match status" value="1"/>
</dbReference>
<dbReference type="PANTHER" id="PTHR40266">
    <property type="entry name" value="TOXIN HIGB-1"/>
    <property type="match status" value="1"/>
</dbReference>
<dbReference type="Proteomes" id="UP000562395">
    <property type="component" value="Unassembled WGS sequence"/>
</dbReference>
<protein>
    <submittedName>
        <fullName evidence="1">Proteic killer suppression protein</fullName>
    </submittedName>
</protein>